<dbReference type="InterPro" id="IPR044901">
    <property type="entry name" value="Trehalose_TreZ_E-set_sf"/>
</dbReference>
<evidence type="ECO:0000256" key="12">
    <source>
        <dbReference type="ARBA" id="ARBA00034013"/>
    </source>
</evidence>
<evidence type="ECO:0000256" key="5">
    <source>
        <dbReference type="ARBA" id="ARBA00015938"/>
    </source>
</evidence>
<reference evidence="17" key="1">
    <citation type="journal article" date="2019" name="Int. J. Syst. Evol. Microbiol.">
        <title>The Global Catalogue of Microorganisms (GCM) 10K type strain sequencing project: providing services to taxonomists for standard genome sequencing and annotation.</title>
        <authorList>
            <consortium name="The Broad Institute Genomics Platform"/>
            <consortium name="The Broad Institute Genome Sequencing Center for Infectious Disease"/>
            <person name="Wu L."/>
            <person name="Ma J."/>
        </authorList>
    </citation>
    <scope>NUCLEOTIDE SEQUENCE [LARGE SCALE GENOMIC DNA]</scope>
    <source>
        <strain evidence="17">CECT 7131</strain>
    </source>
</reference>
<organism evidence="16 17">
    <name type="scientific">Paeniroseomonas aquatica</name>
    <dbReference type="NCBI Taxonomy" id="373043"/>
    <lineage>
        <taxon>Bacteria</taxon>
        <taxon>Pseudomonadati</taxon>
        <taxon>Pseudomonadota</taxon>
        <taxon>Alphaproteobacteria</taxon>
        <taxon>Acetobacterales</taxon>
        <taxon>Acetobacteraceae</taxon>
        <taxon>Paeniroseomonas</taxon>
    </lineage>
</organism>
<dbReference type="InterPro" id="IPR013783">
    <property type="entry name" value="Ig-like_fold"/>
</dbReference>
<evidence type="ECO:0000256" key="11">
    <source>
        <dbReference type="ARBA" id="ARBA00033284"/>
    </source>
</evidence>
<dbReference type="CDD" id="cd11325">
    <property type="entry name" value="AmyAc_GTHase"/>
    <property type="match status" value="1"/>
</dbReference>
<dbReference type="Pfam" id="PF00128">
    <property type="entry name" value="Alpha-amylase"/>
    <property type="match status" value="1"/>
</dbReference>
<dbReference type="SUPFAM" id="SSF51445">
    <property type="entry name" value="(Trans)glycosidases"/>
    <property type="match status" value="1"/>
</dbReference>
<dbReference type="NCBIfam" id="TIGR02402">
    <property type="entry name" value="trehalose_TreZ"/>
    <property type="match status" value="1"/>
</dbReference>
<dbReference type="SMART" id="SM00642">
    <property type="entry name" value="Aamy"/>
    <property type="match status" value="1"/>
</dbReference>
<keyword evidence="6" id="KW-0963">Cytoplasm</keyword>
<evidence type="ECO:0000256" key="8">
    <source>
        <dbReference type="ARBA" id="ARBA00023277"/>
    </source>
</evidence>
<evidence type="ECO:0000256" key="3">
    <source>
        <dbReference type="ARBA" id="ARBA00008061"/>
    </source>
</evidence>
<evidence type="ECO:0000256" key="1">
    <source>
        <dbReference type="ARBA" id="ARBA00004496"/>
    </source>
</evidence>
<keyword evidence="8" id="KW-0119">Carbohydrate metabolism</keyword>
<dbReference type="InterPro" id="IPR022567">
    <property type="entry name" value="DUF3459"/>
</dbReference>
<comment type="catalytic activity">
    <reaction evidence="12 14">
        <text>hydrolysis of (1-&gt;4)-alpha-D-glucosidic linkage in 4-alpha-D-[(1-&gt;4)-alpha-D-glucanosyl]n trehalose to yield trehalose and (1-&gt;4)-alpha-D-glucan.</text>
        <dbReference type="EC" id="3.2.1.141"/>
    </reaction>
</comment>
<dbReference type="Gene3D" id="3.20.20.80">
    <property type="entry name" value="Glycosidases"/>
    <property type="match status" value="1"/>
</dbReference>
<evidence type="ECO:0000256" key="9">
    <source>
        <dbReference type="ARBA" id="ARBA00023295"/>
    </source>
</evidence>
<keyword evidence="9 14" id="KW-0326">Glycosidase</keyword>
<dbReference type="Pfam" id="PF11941">
    <property type="entry name" value="DUF3459"/>
    <property type="match status" value="1"/>
</dbReference>
<dbReference type="InterPro" id="IPR012768">
    <property type="entry name" value="Trehalose_TreZ"/>
</dbReference>
<dbReference type="Gene3D" id="1.10.10.760">
    <property type="entry name" value="E-set domains of sugar-utilizing enzymes"/>
    <property type="match status" value="1"/>
</dbReference>
<evidence type="ECO:0000256" key="2">
    <source>
        <dbReference type="ARBA" id="ARBA00005199"/>
    </source>
</evidence>
<name>A0ABT8ABM8_9PROT</name>
<evidence type="ECO:0000259" key="15">
    <source>
        <dbReference type="SMART" id="SM00642"/>
    </source>
</evidence>
<evidence type="ECO:0000256" key="7">
    <source>
        <dbReference type="ARBA" id="ARBA00022801"/>
    </source>
</evidence>
<dbReference type="InterPro" id="IPR006047">
    <property type="entry name" value="GH13_cat_dom"/>
</dbReference>
<evidence type="ECO:0000256" key="10">
    <source>
        <dbReference type="ARBA" id="ARBA00032057"/>
    </source>
</evidence>
<evidence type="ECO:0000313" key="16">
    <source>
        <dbReference type="EMBL" id="MDN3566866.1"/>
    </source>
</evidence>
<dbReference type="SUPFAM" id="SSF81296">
    <property type="entry name" value="E set domains"/>
    <property type="match status" value="1"/>
</dbReference>
<dbReference type="InterPro" id="IPR017853">
    <property type="entry name" value="GH"/>
</dbReference>
<dbReference type="PIRSF" id="PIRSF006337">
    <property type="entry name" value="Trehalose_TreZ"/>
    <property type="match status" value="1"/>
</dbReference>
<evidence type="ECO:0000313" key="17">
    <source>
        <dbReference type="Proteomes" id="UP001529369"/>
    </source>
</evidence>
<dbReference type="RefSeq" id="WP_290318824.1">
    <property type="nucleotide sequence ID" value="NZ_JAUFPN010000183.1"/>
</dbReference>
<comment type="pathway">
    <text evidence="2 14">Glycan biosynthesis; trehalose biosynthesis.</text>
</comment>
<proteinExistence type="inferred from homology"/>
<evidence type="ECO:0000256" key="14">
    <source>
        <dbReference type="PIRNR" id="PIRNR006337"/>
    </source>
</evidence>
<dbReference type="Gene3D" id="2.60.40.10">
    <property type="entry name" value="Immunoglobulins"/>
    <property type="match status" value="1"/>
</dbReference>
<keyword evidence="17" id="KW-1185">Reference proteome</keyword>
<dbReference type="EMBL" id="JAUFPN010000183">
    <property type="protein sequence ID" value="MDN3566866.1"/>
    <property type="molecule type" value="Genomic_DNA"/>
</dbReference>
<evidence type="ECO:0000256" key="4">
    <source>
        <dbReference type="ARBA" id="ARBA00012268"/>
    </source>
</evidence>
<comment type="caution">
    <text evidence="16">The sequence shown here is derived from an EMBL/GenBank/DDBJ whole genome shotgun (WGS) entry which is preliminary data.</text>
</comment>
<comment type="subcellular location">
    <subcellularLocation>
        <location evidence="1">Cytoplasm</location>
    </subcellularLocation>
</comment>
<protein>
    <recommendedName>
        <fullName evidence="5 13">Malto-oligosyltrehalose trehalohydrolase</fullName>
        <shortName evidence="14">MTHase</shortName>
        <ecNumber evidence="4 13">3.2.1.141</ecNumber>
    </recommendedName>
    <alternativeName>
        <fullName evidence="11 14">4-alpha-D-((1-&gt;4)-alpha-D-glucano)trehalose trehalohydrolase</fullName>
    </alternativeName>
    <alternativeName>
        <fullName evidence="10 14">Maltooligosyl trehalose trehalohydrolase</fullName>
    </alternativeName>
</protein>
<dbReference type="PANTHER" id="PTHR43651">
    <property type="entry name" value="1,4-ALPHA-GLUCAN-BRANCHING ENZYME"/>
    <property type="match status" value="1"/>
</dbReference>
<comment type="similarity">
    <text evidence="3 14">Belongs to the glycosyl hydrolase 13 family.</text>
</comment>
<dbReference type="Proteomes" id="UP001529369">
    <property type="component" value="Unassembled WGS sequence"/>
</dbReference>
<dbReference type="EC" id="3.2.1.141" evidence="4 13"/>
<feature type="domain" description="Glycosyl hydrolase family 13 catalytic" evidence="15">
    <location>
        <begin position="92"/>
        <end position="463"/>
    </location>
</feature>
<dbReference type="CDD" id="cd02853">
    <property type="entry name" value="E_set_MTHase_like_N"/>
    <property type="match status" value="1"/>
</dbReference>
<accession>A0ABT8ABM8</accession>
<keyword evidence="7 14" id="KW-0378">Hydrolase</keyword>
<sequence length="604" mass="65207">MTRFAQDTRWGATLLAPDRTRFRLWAPDCDAVGLEVEGEAPRPMQPEGDGWFGLEAPVGAGARYRFRVSPDLAVPDPASRLQAGDVSDPSVVVDPRAFAWRHADWAGRPWHETVLYEVHVGAMGGFTGVEAALPRLRDLGVTAIELMPIADFPGAHNWGYDGVLPYAPDTAFGTPEELKSLVDAAHGLGLMVFLDVVYNHFGPDGAYLHAYAKRFFNEGVHTPWGAAIDFRQAAVRDYFEENALFWLQEYRIDGLRFDAVHAIAESAWLDTLARRVRGSITDRHVHLVLENEENAARHLRPVGGFDAQWNDDGHNVLHPLLTGEREGYYEDFAGQGAEKLATVLAQGFLFQGQQSPHLGAPRGEPSGHLPPTAFVLFLQNHDQVGNRAFGERLAALADPDALAAATALLLLSPQIPMLFMGEEWGATAPFLFFTDHNDELAPLVRDGRRKEFAKFAAFQDPERRARIPDPNAATTFTASIADPGEAARPPHDAILALHRRLLALRHARIIPHLPGSASLGAHAIGEAAVLARWRLGDGSVLAIACNLGAEAVAATAEGEMIFESLAGAAGALGTGSLPARCTIALIAPATAPGVEDGPMMKGPG</sequence>
<gene>
    <name evidence="16" type="primary">treZ</name>
    <name evidence="16" type="ORF">QWZ14_21015</name>
</gene>
<evidence type="ECO:0000256" key="6">
    <source>
        <dbReference type="ARBA" id="ARBA00022490"/>
    </source>
</evidence>
<dbReference type="InterPro" id="IPR014756">
    <property type="entry name" value="Ig_E-set"/>
</dbReference>
<dbReference type="PANTHER" id="PTHR43651:SF11">
    <property type="entry name" value="MALTO-OLIGOSYLTREHALOSE TREHALOHYDROLASE"/>
    <property type="match status" value="1"/>
</dbReference>
<evidence type="ECO:0000256" key="13">
    <source>
        <dbReference type="NCBIfam" id="TIGR02402"/>
    </source>
</evidence>